<dbReference type="InterPro" id="IPR028084">
    <property type="entry name" value="FNIP_N_dom"/>
</dbReference>
<proteinExistence type="inferred from homology"/>
<feature type="compositionally biased region" description="Basic and acidic residues" evidence="7">
    <location>
        <begin position="105"/>
        <end position="115"/>
    </location>
</feature>
<keyword evidence="11" id="KW-1185">Reference proteome</keyword>
<keyword evidence="4" id="KW-0963">Cytoplasm</keyword>
<gene>
    <name evidence="10" type="ORF">FSP39_016401</name>
</gene>
<dbReference type="GO" id="GO:0005765">
    <property type="term" value="C:lysosomal membrane"/>
    <property type="evidence" value="ECO:0007669"/>
    <property type="project" value="UniProtKB-SubCell"/>
</dbReference>
<feature type="transmembrane region" description="Helical" evidence="8">
    <location>
        <begin position="966"/>
        <end position="989"/>
    </location>
</feature>
<feature type="compositionally biased region" description="Polar residues" evidence="7">
    <location>
        <begin position="549"/>
        <end position="578"/>
    </location>
</feature>
<evidence type="ECO:0000256" key="1">
    <source>
        <dbReference type="ARBA" id="ARBA00004496"/>
    </source>
</evidence>
<dbReference type="InterPro" id="IPR028085">
    <property type="entry name" value="FNIP_mid_dom"/>
</dbReference>
<feature type="domain" description="UDENN FNIP1/2-type" evidence="9">
    <location>
        <begin position="24"/>
        <end position="945"/>
    </location>
</feature>
<dbReference type="Proteomes" id="UP001186944">
    <property type="component" value="Unassembled WGS sequence"/>
</dbReference>
<feature type="region of interest" description="Disordered" evidence="7">
    <location>
        <begin position="105"/>
        <end position="129"/>
    </location>
</feature>
<dbReference type="GO" id="GO:0042030">
    <property type="term" value="F:ATPase inhibitor activity"/>
    <property type="evidence" value="ECO:0007669"/>
    <property type="project" value="TreeGrafter"/>
</dbReference>
<feature type="region of interest" description="Disordered" evidence="7">
    <location>
        <begin position="548"/>
        <end position="589"/>
    </location>
</feature>
<evidence type="ECO:0000313" key="11">
    <source>
        <dbReference type="Proteomes" id="UP001186944"/>
    </source>
</evidence>
<sequence>MGLLQNIDVKFGSKAKNKGPAPKLDPSQIRLVIYHDSESCRQLIFDSKAVKRVEEFLKPGSDVKMLEEIMFGSVGMAYKGASVKVHFLRDEMVLTKVFIPTCNNQKRESHGRDSDLELDSFSPPIHSDTDLSCPRLISNSERSIGSIAQSVPVDVPSPKSAKFDIFDRDSGLASMTSSGSFHHQFPSPGSSCSSISSYSSLHRRWIRGVSTSIEGCLRKRNSHDNLVSQDVSGNSSSGSPRPKHTKVAMGILFGLCDDEKATENNQLFQNFLFSHITLFEGHLEKLRNGVEKAYYTRKRFVHIVMESLEKFQQDVVDLYTTPRLTEPVWLNMMCFTSYRYKLCEDFMKEFMGLVSKLENKNTHFFMSTLITAVLTHHLAWVPTVTPAGGTPSKTYLTNHSAKWVDILAKMHPYNPLWAQLGDLYGAIGYPIKVARTVIVGKKVDLVKKLLYILTYFIRCSDVQNKDLSSLENFIDEVSLDSPLDDKSVITPIEEVANQSLEQNVMQSSNCSDKMQGSCDTLTDDYSDTGDNLRQESVISTFEGSYLKQGDSQTSGISQTNYNSQEPSNVRPNSLPLSKQDSEKCRKSIGSGTDHKDVALFCDSINSDEGYCSIVQSSNDYEKEKSQLPCRLSDSEVREDVKVVNVHHVSKAVLLKETHSMEALDTCGSPHSSPNKRTKSMLTEKLSNKSGQESRVPTSEIRQRFLKEGSHSIFNEYFDDESIEAKTIDQVDEADRIVNHPLVGWRSSAQRMISHSVDNIPDASGSFPSQPDSQGHEKRLGSVGHMVRPRMSSISRQISTDRGRGSIAPGRCRSVTPTELSRRRHLSSTSSLDFDHMDPLVHFKELEMPKSVEIARTGTGAQPVVASQLVCNMLEGVQQLWKLKMSSEFCLMHLEDRLQEIYFKSKMLAEYLKDVKRNDVNMKELKNLLDFDTGDVPLLVAIAGTHSPHLSLGIIFAPLLEYLISTYGWRGAILILSGIVANTIVCAAVFRPLSLKSRFHSSSEIIIESSTTMIGKENSDDENAKDERQKLMISESEAEL</sequence>
<evidence type="ECO:0000256" key="6">
    <source>
        <dbReference type="ARBA" id="ARBA00023228"/>
    </source>
</evidence>
<dbReference type="PANTHER" id="PTHR21634">
    <property type="entry name" value="RE13835P"/>
    <property type="match status" value="1"/>
</dbReference>
<dbReference type="AlphaFoldDB" id="A0AA88XZB9"/>
<evidence type="ECO:0000256" key="8">
    <source>
        <dbReference type="SAM" id="Phobius"/>
    </source>
</evidence>
<feature type="region of interest" description="Disordered" evidence="7">
    <location>
        <begin position="664"/>
        <end position="697"/>
    </location>
</feature>
<name>A0AA88XZB9_PINIB</name>
<evidence type="ECO:0000313" key="10">
    <source>
        <dbReference type="EMBL" id="KAK3091005.1"/>
    </source>
</evidence>
<comment type="subcellular location">
    <subcellularLocation>
        <location evidence="1">Cytoplasm</location>
    </subcellularLocation>
    <subcellularLocation>
        <location evidence="2">Lysosome membrane</location>
    </subcellularLocation>
</comment>
<keyword evidence="5 8" id="KW-0472">Membrane</keyword>
<dbReference type="PROSITE" id="PS51836">
    <property type="entry name" value="DENN_FNIP12"/>
    <property type="match status" value="1"/>
</dbReference>
<reference evidence="10" key="1">
    <citation type="submission" date="2019-08" db="EMBL/GenBank/DDBJ databases">
        <title>The improved chromosome-level genome for the pearl oyster Pinctada fucata martensii using PacBio sequencing and Hi-C.</title>
        <authorList>
            <person name="Zheng Z."/>
        </authorList>
    </citation>
    <scope>NUCLEOTIDE SEQUENCE</scope>
    <source>
        <strain evidence="10">ZZ-2019</strain>
        <tissue evidence="10">Adductor muscle</tissue>
    </source>
</reference>
<dbReference type="EMBL" id="VSWD01000010">
    <property type="protein sequence ID" value="KAK3091005.1"/>
    <property type="molecule type" value="Genomic_DNA"/>
</dbReference>
<dbReference type="InterPro" id="IPR037545">
    <property type="entry name" value="DENN_FNIP1/2"/>
</dbReference>
<keyword evidence="8" id="KW-1133">Transmembrane helix</keyword>
<evidence type="ECO:0000256" key="3">
    <source>
        <dbReference type="ARBA" id="ARBA00007541"/>
    </source>
</evidence>
<evidence type="ECO:0000256" key="4">
    <source>
        <dbReference type="ARBA" id="ARBA00022490"/>
    </source>
</evidence>
<dbReference type="PRINTS" id="PR02073">
    <property type="entry name" value="FOLLICULNIP1"/>
</dbReference>
<dbReference type="PANTHER" id="PTHR21634:SF9">
    <property type="entry name" value="RE13835P"/>
    <property type="match status" value="1"/>
</dbReference>
<accession>A0AA88XZB9</accession>
<dbReference type="InterPro" id="IPR026156">
    <property type="entry name" value="FNIP_fam"/>
</dbReference>
<organism evidence="10 11">
    <name type="scientific">Pinctada imbricata</name>
    <name type="common">Atlantic pearl-oyster</name>
    <name type="synonym">Pinctada martensii</name>
    <dbReference type="NCBI Taxonomy" id="66713"/>
    <lineage>
        <taxon>Eukaryota</taxon>
        <taxon>Metazoa</taxon>
        <taxon>Spiralia</taxon>
        <taxon>Lophotrochozoa</taxon>
        <taxon>Mollusca</taxon>
        <taxon>Bivalvia</taxon>
        <taxon>Autobranchia</taxon>
        <taxon>Pteriomorphia</taxon>
        <taxon>Pterioida</taxon>
        <taxon>Pterioidea</taxon>
        <taxon>Pteriidae</taxon>
        <taxon>Pinctada</taxon>
    </lineage>
</organism>
<keyword evidence="8" id="KW-0812">Transmembrane</keyword>
<dbReference type="Pfam" id="PF14636">
    <property type="entry name" value="FNIP_N"/>
    <property type="match status" value="1"/>
</dbReference>
<evidence type="ECO:0000256" key="5">
    <source>
        <dbReference type="ARBA" id="ARBA00023136"/>
    </source>
</evidence>
<dbReference type="GO" id="GO:0051087">
    <property type="term" value="F:protein-folding chaperone binding"/>
    <property type="evidence" value="ECO:0007669"/>
    <property type="project" value="TreeGrafter"/>
</dbReference>
<comment type="similarity">
    <text evidence="3">Belongs to the FNIP family.</text>
</comment>
<comment type="caution">
    <text evidence="10">The sequence shown here is derived from an EMBL/GenBank/DDBJ whole genome shotgun (WGS) entry which is preliminary data.</text>
</comment>
<dbReference type="Pfam" id="PF14637">
    <property type="entry name" value="FNIP_M"/>
    <property type="match status" value="1"/>
</dbReference>
<evidence type="ECO:0000259" key="9">
    <source>
        <dbReference type="PROSITE" id="PS51836"/>
    </source>
</evidence>
<dbReference type="InterPro" id="IPR028086">
    <property type="entry name" value="FNIP_C_dom"/>
</dbReference>
<feature type="compositionally biased region" description="Polar residues" evidence="7">
    <location>
        <begin position="687"/>
        <end position="696"/>
    </location>
</feature>
<evidence type="ECO:0000256" key="2">
    <source>
        <dbReference type="ARBA" id="ARBA00004656"/>
    </source>
</evidence>
<protein>
    <recommendedName>
        <fullName evidence="9">UDENN FNIP1/2-type domain-containing protein</fullName>
    </recommendedName>
</protein>
<evidence type="ECO:0000256" key="7">
    <source>
        <dbReference type="SAM" id="MobiDB-lite"/>
    </source>
</evidence>
<dbReference type="Pfam" id="PF14638">
    <property type="entry name" value="FNIP_C"/>
    <property type="match status" value="1"/>
</dbReference>
<feature type="region of interest" description="Disordered" evidence="7">
    <location>
        <begin position="1015"/>
        <end position="1039"/>
    </location>
</feature>
<keyword evidence="6" id="KW-0458">Lysosome</keyword>